<keyword evidence="2" id="KW-1185">Reference proteome</keyword>
<evidence type="ECO:0000313" key="2">
    <source>
        <dbReference type="Proteomes" id="UP000281553"/>
    </source>
</evidence>
<dbReference type="AlphaFoldDB" id="A0A3P7LX92"/>
<proteinExistence type="predicted"/>
<organism evidence="1 2">
    <name type="scientific">Dibothriocephalus latus</name>
    <name type="common">Fish tapeworm</name>
    <name type="synonym">Diphyllobothrium latum</name>
    <dbReference type="NCBI Taxonomy" id="60516"/>
    <lineage>
        <taxon>Eukaryota</taxon>
        <taxon>Metazoa</taxon>
        <taxon>Spiralia</taxon>
        <taxon>Lophotrochozoa</taxon>
        <taxon>Platyhelminthes</taxon>
        <taxon>Cestoda</taxon>
        <taxon>Eucestoda</taxon>
        <taxon>Diphyllobothriidea</taxon>
        <taxon>Diphyllobothriidae</taxon>
        <taxon>Dibothriocephalus</taxon>
    </lineage>
</organism>
<reference evidence="1 2" key="1">
    <citation type="submission" date="2018-11" db="EMBL/GenBank/DDBJ databases">
        <authorList>
            <consortium name="Pathogen Informatics"/>
        </authorList>
    </citation>
    <scope>NUCLEOTIDE SEQUENCE [LARGE SCALE GENOMIC DNA]</scope>
</reference>
<dbReference type="Proteomes" id="UP000281553">
    <property type="component" value="Unassembled WGS sequence"/>
</dbReference>
<protein>
    <submittedName>
        <fullName evidence="1">Uncharacterized protein</fullName>
    </submittedName>
</protein>
<gene>
    <name evidence="1" type="ORF">DILT_LOCUS12048</name>
</gene>
<dbReference type="EMBL" id="UYRU01065050">
    <property type="protein sequence ID" value="VDN16217.1"/>
    <property type="molecule type" value="Genomic_DNA"/>
</dbReference>
<evidence type="ECO:0000313" key="1">
    <source>
        <dbReference type="EMBL" id="VDN16217.1"/>
    </source>
</evidence>
<name>A0A3P7LX92_DIBLA</name>
<accession>A0A3P7LX92</accession>
<dbReference type="OrthoDB" id="18585at2759"/>
<sequence length="82" mass="9271">MSAGLDAGTGPSETEYSFLTLFASPELFVRTTVTKYLWGYVDEILDACSSFTPDKCPTSKVGIMYGVRQHNRYWSCLIDREF</sequence>